<accession>W6AHU6</accession>
<keyword evidence="1" id="KW-0175">Coiled coil</keyword>
<proteinExistence type="predicted"/>
<dbReference type="HOGENOM" id="CLU_100217_0_0_14"/>
<evidence type="ECO:0000313" key="3">
    <source>
        <dbReference type="Proteomes" id="UP000019267"/>
    </source>
</evidence>
<evidence type="ECO:0000256" key="1">
    <source>
        <dbReference type="SAM" id="Coils"/>
    </source>
</evidence>
<organism evidence="2 3">
    <name type="scientific">Spiroplasma culicicola AES-1</name>
    <dbReference type="NCBI Taxonomy" id="1276246"/>
    <lineage>
        <taxon>Bacteria</taxon>
        <taxon>Bacillati</taxon>
        <taxon>Mycoplasmatota</taxon>
        <taxon>Mollicutes</taxon>
        <taxon>Entomoplasmatales</taxon>
        <taxon>Spiroplasmataceae</taxon>
        <taxon>Spiroplasma</taxon>
    </lineage>
</organism>
<name>W6AHU6_9MOLU</name>
<dbReference type="AlphaFoldDB" id="W6AHU6"/>
<evidence type="ECO:0000313" key="2">
    <source>
        <dbReference type="EMBL" id="AHI53264.1"/>
    </source>
</evidence>
<sequence length="165" mass="19900">MSKNKDKKINDSDLLYVMIQQRKKLSKYVQHWLKKTNYDADIDYHQFTSFIKDTFGISFNDELFKWDISKSAIMEMEVETIKEINKYITSYNKLIQSKVELKMPRITQQCIDIYKTMNAEIQILKEENRLLREENKLLKEENQKLRLMLEKVLVILQKHGINVEF</sequence>
<dbReference type="EMBL" id="CP006681">
    <property type="protein sequence ID" value="AHI53264.1"/>
    <property type="molecule type" value="Genomic_DNA"/>
</dbReference>
<reference evidence="2 3" key="1">
    <citation type="journal article" date="2014" name="Genome Biol. Evol.">
        <title>Molecular evolution of the substrate utilization strategies and putative virulence factors in mosquito-associated Spiroplasma species.</title>
        <authorList>
            <person name="Chang T.H."/>
            <person name="Lo W.S."/>
            <person name="Ku C."/>
            <person name="Chen L.L."/>
            <person name="Kuo C.H."/>
        </authorList>
    </citation>
    <scope>NUCLEOTIDE SEQUENCE [LARGE SCALE GENOMIC DNA]</scope>
    <source>
        <strain evidence="2">AES-1</strain>
    </source>
</reference>
<dbReference type="STRING" id="1276246.SCULI_v1c09240"/>
<feature type="coiled-coil region" evidence="1">
    <location>
        <begin position="114"/>
        <end position="151"/>
    </location>
</feature>
<gene>
    <name evidence="2" type="ORF">SCULI_v1c09240</name>
</gene>
<keyword evidence="3" id="KW-1185">Reference proteome</keyword>
<dbReference type="KEGG" id="scq:SCULI_v1c09240"/>
<protein>
    <submittedName>
        <fullName evidence="2">Uncharacterized protein</fullName>
    </submittedName>
</protein>
<dbReference type="RefSeq" id="WP_025363488.1">
    <property type="nucleotide sequence ID" value="NZ_CP006681.1"/>
</dbReference>
<dbReference type="PATRIC" id="fig|1276246.3.peg.920"/>
<dbReference type="Proteomes" id="UP000019267">
    <property type="component" value="Chromosome"/>
</dbReference>